<dbReference type="FunFam" id="1.10.600.10:FF:000007">
    <property type="entry name" value="Isoprene synthase, chloroplastic"/>
    <property type="match status" value="1"/>
</dbReference>
<dbReference type="Pfam" id="PF01397">
    <property type="entry name" value="Terpene_synth"/>
    <property type="match status" value="2"/>
</dbReference>
<dbReference type="Gene3D" id="1.10.600.10">
    <property type="entry name" value="Farnesyl Diphosphate Synthase"/>
    <property type="match status" value="1"/>
</dbReference>
<keyword evidence="3" id="KW-0175">Coiled coil</keyword>
<keyword evidence="7" id="KW-1185">Reference proteome</keyword>
<dbReference type="Proteomes" id="UP000325577">
    <property type="component" value="Linkage Group LG9"/>
</dbReference>
<evidence type="ECO:0000259" key="4">
    <source>
        <dbReference type="Pfam" id="PF01397"/>
    </source>
</evidence>
<dbReference type="OrthoDB" id="1936865at2759"/>
<accession>A0A5J4ZA41</accession>
<protein>
    <submittedName>
        <fullName evidence="6">Uncharacterized protein</fullName>
    </submittedName>
</protein>
<dbReference type="InterPro" id="IPR036965">
    <property type="entry name" value="Terpene_synth_N_sf"/>
</dbReference>
<dbReference type="FunFam" id="1.50.10.130:FF:000001">
    <property type="entry name" value="Isoprene synthase, chloroplastic"/>
    <property type="match status" value="1"/>
</dbReference>
<dbReference type="GO" id="GO:0016102">
    <property type="term" value="P:diterpenoid biosynthetic process"/>
    <property type="evidence" value="ECO:0007669"/>
    <property type="project" value="InterPro"/>
</dbReference>
<sequence>MLLCFKGHVNLSFIQTWRMLRKEIIVLDKGKSQLLKATEPQSSDELSTVENFNKIYIIDDGEFGDVVTGPCIHNVLDHKVPYISGTRWVSYASSPSSNYKHPLLSHFLHILPNIVMDFANAMLGDQQPLPSQMKAESFNATHENFQRRTANYKPNIWKYDLLQSLKTEYAEEKHKSHVEKLKEQVTSMFDEAVDQLVKLELIDNIQKLGLANLFEEQIKEALDTIVSAKNKKSSIEDDLYATALRFRLLRQHNYGVSQDMFRGFMDEMGTFMKHTHDVKAMLGLFEASHLALESEEMLDDAKAFSAGILKNMISSNLNDKLAKQLSHAMELPLHWRVQWYDVRRHMRVYENDDKTNSILLELAKINFNMVQATHQKDLRGIARWWRNLGLVENLSFTRDRLVESYLWAVGVAFEPNHNSFRKWLTKAINLVITIDDVYDVYGSLEELECFTNAVDRWDSEEIQQLPECMKICFEALCRTANEVAYEVEKEKGWNLVLPHLQKVWADFCKTLLEEAKWYNKGYTPCLRKYLDNGWISSSGPVLSLHAFFSALEPTDEVLGHLSSCQDLVRYTSLIIRLCNDLGTSKAELERGDAPSSILCYMREANVSEEIARKHIRNMITDTWKKINSQCITQSLSLQPFVKYTTNTARVAQFIYQHGDGFGVQDRETRDQEDQKYKTRVGKLKEEVTSMFHQAVDQLAKLELIYNIQKLGLANLFVEQIKEALDTIVFTKNGEPSIEKDLYATALRFRLLRQHGYGVSQEMFRGFMDETGTLIKHTHDVKVMLQLLEASHLALEGEKMLDGIAKAVSAGILKHVISSNLNDKLAKQLAHAMELPMHWRVQWFDVRQHIGEHENEEKTNAILLELAKI</sequence>
<dbReference type="Pfam" id="PF03936">
    <property type="entry name" value="Terpene_synth_C"/>
    <property type="match status" value="1"/>
</dbReference>
<dbReference type="InterPro" id="IPR008930">
    <property type="entry name" value="Terpenoid_cyclase/PrenylTrfase"/>
</dbReference>
<feature type="coiled-coil region" evidence="3">
    <location>
        <begin position="211"/>
        <end position="238"/>
    </location>
</feature>
<dbReference type="EMBL" id="CM018052">
    <property type="protein sequence ID" value="KAA8515445.1"/>
    <property type="molecule type" value="Genomic_DNA"/>
</dbReference>
<name>A0A5J4ZA41_9ASTE</name>
<evidence type="ECO:0000259" key="5">
    <source>
        <dbReference type="Pfam" id="PF03936"/>
    </source>
</evidence>
<dbReference type="InterPro" id="IPR050148">
    <property type="entry name" value="Terpene_synthase-like"/>
</dbReference>
<dbReference type="Gene3D" id="1.50.10.130">
    <property type="entry name" value="Terpene synthase, N-terminal domain"/>
    <property type="match status" value="2"/>
</dbReference>
<evidence type="ECO:0000256" key="2">
    <source>
        <dbReference type="ARBA" id="ARBA00022723"/>
    </source>
</evidence>
<dbReference type="InterPro" id="IPR044814">
    <property type="entry name" value="Terpene_cyclase_plant_C1"/>
</dbReference>
<feature type="domain" description="Terpene synthase N-terminal" evidence="4">
    <location>
        <begin position="156"/>
        <end position="329"/>
    </location>
</feature>
<dbReference type="SFLD" id="SFLDG01019">
    <property type="entry name" value="Terpene_Cyclase_Like_1_C_Termi"/>
    <property type="match status" value="1"/>
</dbReference>
<dbReference type="InterPro" id="IPR034741">
    <property type="entry name" value="Terpene_cyclase-like_1_C"/>
</dbReference>
<dbReference type="GO" id="GO:0000287">
    <property type="term" value="F:magnesium ion binding"/>
    <property type="evidence" value="ECO:0007669"/>
    <property type="project" value="InterPro"/>
</dbReference>
<organism evidence="6 7">
    <name type="scientific">Nyssa sinensis</name>
    <dbReference type="NCBI Taxonomy" id="561372"/>
    <lineage>
        <taxon>Eukaryota</taxon>
        <taxon>Viridiplantae</taxon>
        <taxon>Streptophyta</taxon>
        <taxon>Embryophyta</taxon>
        <taxon>Tracheophyta</taxon>
        <taxon>Spermatophyta</taxon>
        <taxon>Magnoliopsida</taxon>
        <taxon>eudicotyledons</taxon>
        <taxon>Gunneridae</taxon>
        <taxon>Pentapetalae</taxon>
        <taxon>asterids</taxon>
        <taxon>Cornales</taxon>
        <taxon>Nyssaceae</taxon>
        <taxon>Nyssa</taxon>
    </lineage>
</organism>
<dbReference type="PANTHER" id="PTHR31225">
    <property type="entry name" value="OS04G0344100 PROTEIN-RELATED"/>
    <property type="match status" value="1"/>
</dbReference>
<feature type="domain" description="Terpene synthase metal-binding" evidence="5">
    <location>
        <begin position="387"/>
        <end position="625"/>
    </location>
</feature>
<dbReference type="SFLD" id="SFLDG01014">
    <property type="entry name" value="Terpene_Cyclase_Like_1_N-term"/>
    <property type="match status" value="2"/>
</dbReference>
<dbReference type="CDD" id="cd00684">
    <property type="entry name" value="Terpene_cyclase_plant_C1"/>
    <property type="match status" value="1"/>
</dbReference>
<evidence type="ECO:0000256" key="3">
    <source>
        <dbReference type="SAM" id="Coils"/>
    </source>
</evidence>
<dbReference type="PANTHER" id="PTHR31225:SF94">
    <property type="entry name" value="ALPHA-FARNESENE SYNTHASE"/>
    <property type="match status" value="1"/>
</dbReference>
<evidence type="ECO:0000256" key="1">
    <source>
        <dbReference type="ARBA" id="ARBA00001946"/>
    </source>
</evidence>
<proteinExistence type="predicted"/>
<reference evidence="6 7" key="1">
    <citation type="submission" date="2019-09" db="EMBL/GenBank/DDBJ databases">
        <title>A chromosome-level genome assembly of the Chinese tupelo Nyssa sinensis.</title>
        <authorList>
            <person name="Yang X."/>
            <person name="Kang M."/>
            <person name="Yang Y."/>
            <person name="Xiong H."/>
            <person name="Wang M."/>
            <person name="Zhang Z."/>
            <person name="Wang Z."/>
            <person name="Wu H."/>
            <person name="Ma T."/>
            <person name="Liu J."/>
            <person name="Xi Z."/>
        </authorList>
    </citation>
    <scope>NUCLEOTIDE SEQUENCE [LARGE SCALE GENOMIC DNA]</scope>
    <source>
        <strain evidence="6">J267</strain>
        <tissue evidence="6">Leaf</tissue>
    </source>
</reference>
<dbReference type="InterPro" id="IPR005630">
    <property type="entry name" value="Terpene_synthase_metal-bd"/>
</dbReference>
<keyword evidence="2" id="KW-0479">Metal-binding</keyword>
<gene>
    <name evidence="6" type="ORF">F0562_018944</name>
</gene>
<dbReference type="SFLD" id="SFLDS00005">
    <property type="entry name" value="Isoprenoid_Synthase_Type_I"/>
    <property type="match status" value="1"/>
</dbReference>
<dbReference type="SUPFAM" id="SSF48576">
    <property type="entry name" value="Terpenoid synthases"/>
    <property type="match status" value="1"/>
</dbReference>
<feature type="domain" description="Terpene synthase N-terminal" evidence="4">
    <location>
        <begin position="669"/>
        <end position="832"/>
    </location>
</feature>
<dbReference type="SUPFAM" id="SSF48239">
    <property type="entry name" value="Terpenoid cyclases/Protein prenyltransferases"/>
    <property type="match status" value="2"/>
</dbReference>
<dbReference type="InterPro" id="IPR001906">
    <property type="entry name" value="Terpene_synth_N"/>
</dbReference>
<comment type="cofactor">
    <cofactor evidence="1">
        <name>Mg(2+)</name>
        <dbReference type="ChEBI" id="CHEBI:18420"/>
    </cofactor>
</comment>
<evidence type="ECO:0000313" key="6">
    <source>
        <dbReference type="EMBL" id="KAA8515445.1"/>
    </source>
</evidence>
<dbReference type="InterPro" id="IPR008949">
    <property type="entry name" value="Isoprenoid_synthase_dom_sf"/>
</dbReference>
<dbReference type="AlphaFoldDB" id="A0A5J4ZA41"/>
<dbReference type="GO" id="GO:0010333">
    <property type="term" value="F:terpene synthase activity"/>
    <property type="evidence" value="ECO:0007669"/>
    <property type="project" value="InterPro"/>
</dbReference>
<evidence type="ECO:0000313" key="7">
    <source>
        <dbReference type="Proteomes" id="UP000325577"/>
    </source>
</evidence>